<dbReference type="InterPro" id="IPR006726">
    <property type="entry name" value="PHBA_efflux_AaeB/fusaric-R"/>
</dbReference>
<evidence type="ECO:0000256" key="1">
    <source>
        <dbReference type="ARBA" id="ARBA00004651"/>
    </source>
</evidence>
<proteinExistence type="predicted"/>
<dbReference type="GO" id="GO:0005886">
    <property type="term" value="C:plasma membrane"/>
    <property type="evidence" value="ECO:0007669"/>
    <property type="project" value="UniProtKB-SubCell"/>
</dbReference>
<dbReference type="PANTHER" id="PTHR30509">
    <property type="entry name" value="P-HYDROXYBENZOIC ACID EFFLUX PUMP SUBUNIT-RELATED"/>
    <property type="match status" value="1"/>
</dbReference>
<feature type="transmembrane region" description="Helical" evidence="8">
    <location>
        <begin position="86"/>
        <end position="104"/>
    </location>
</feature>
<keyword evidence="2" id="KW-0813">Transport</keyword>
<evidence type="ECO:0000313" key="9">
    <source>
        <dbReference type="EMBL" id="CAB3751013.1"/>
    </source>
</evidence>
<keyword evidence="3" id="KW-1003">Cell membrane</keyword>
<feature type="transmembrane region" description="Helical" evidence="8">
    <location>
        <begin position="110"/>
        <end position="129"/>
    </location>
</feature>
<reference evidence="9 10" key="1">
    <citation type="submission" date="2020-04" db="EMBL/GenBank/DDBJ databases">
        <authorList>
            <person name="De Canck E."/>
        </authorList>
    </citation>
    <scope>NUCLEOTIDE SEQUENCE [LARGE SCALE GENOMIC DNA]</scope>
    <source>
        <strain evidence="9 10">LMG 29542</strain>
    </source>
</reference>
<evidence type="ECO:0000256" key="2">
    <source>
        <dbReference type="ARBA" id="ARBA00022448"/>
    </source>
</evidence>
<accession>A0A6J5DAQ6</accession>
<dbReference type="Proteomes" id="UP000494363">
    <property type="component" value="Unassembled WGS sequence"/>
</dbReference>
<organism evidence="9 10">
    <name type="scientific">Paraburkholderia humisilvae</name>
    <dbReference type="NCBI Taxonomy" id="627669"/>
    <lineage>
        <taxon>Bacteria</taxon>
        <taxon>Pseudomonadati</taxon>
        <taxon>Pseudomonadota</taxon>
        <taxon>Betaproteobacteria</taxon>
        <taxon>Burkholderiales</taxon>
        <taxon>Burkholderiaceae</taxon>
        <taxon>Paraburkholderia</taxon>
    </lineage>
</organism>
<dbReference type="EMBL" id="CADIKH010000005">
    <property type="protein sequence ID" value="CAB3751013.1"/>
    <property type="molecule type" value="Genomic_DNA"/>
</dbReference>
<gene>
    <name evidence="9" type="primary">aaeB_1</name>
    <name evidence="9" type="ORF">LMG29542_01391</name>
</gene>
<dbReference type="GO" id="GO:0022857">
    <property type="term" value="F:transmembrane transporter activity"/>
    <property type="evidence" value="ECO:0007669"/>
    <property type="project" value="InterPro"/>
</dbReference>
<feature type="region of interest" description="Disordered" evidence="7">
    <location>
        <begin position="676"/>
        <end position="699"/>
    </location>
</feature>
<evidence type="ECO:0000256" key="7">
    <source>
        <dbReference type="SAM" id="MobiDB-lite"/>
    </source>
</evidence>
<evidence type="ECO:0000256" key="6">
    <source>
        <dbReference type="ARBA" id="ARBA00023136"/>
    </source>
</evidence>
<keyword evidence="6 8" id="KW-0472">Membrane</keyword>
<feature type="transmembrane region" description="Helical" evidence="8">
    <location>
        <begin position="369"/>
        <end position="389"/>
    </location>
</feature>
<dbReference type="RefSeq" id="WP_175225724.1">
    <property type="nucleotide sequence ID" value="NZ_CADIKH010000005.1"/>
</dbReference>
<feature type="transmembrane region" description="Helical" evidence="8">
    <location>
        <begin position="491"/>
        <end position="521"/>
    </location>
</feature>
<evidence type="ECO:0000256" key="5">
    <source>
        <dbReference type="ARBA" id="ARBA00022989"/>
    </source>
</evidence>
<sequence>MRSISPSSRRLLTFSGRTALAATLALLCAILLGLHEPHWAAWTVVSVGNAARGDGLLKSFYRAIGTAVGAPAGVLLVFAAHGSEPWLIGLLAAWLAVCVYAGVASRNYRAYATVLAGYSAVIVAMSVSGDSGQLFEMGADRCLAILIGIASALLVLLLSRDAQSGHANRRLRVAIAAACDWCADRLAGLPRAKAGDGSGPQRLRGQLNDILALDGAVHSAAAESPALWTRARPLHGVVSALVELLVVSRGVERIFVDKAPGTDPIDGAINMAVADVGKLLTSISSALRGALPGEGDKLPDLRAQALALHSTLASIRAANVLERRRIDLLSALLHAVEATLRTYAALATGQRENDPPGYPAPVYAVDQRYAVAAALRAGSVLLLAGAIWIATGWENGRLCAAFTAITIALFAVRPDPRHAGIHFLASGAVGASVAFLFYVTIARHLSSHTLGIVLMEGIIVFLAIVIASGLSNRFWASGFCMAFFAMSDPAAIAHSSVAAVSGHVLGVVSGCALAVLAFHLVPSRRLENRWRKQSLKQMVGAIRTLIPSRVGPYGAPTHHAWQTRSIDTLMRIALPAASEAEVSECMSWIEVGVELLRIQDTLRADGELLSPAAKKTTDALLADLRDREPQTWYPRLIAADAELQDETLLADQTVLSIRARVLELASLLKSITAARHDTDRAAQQPSERSKAMKEAGWAT</sequence>
<keyword evidence="10" id="KW-1185">Reference proteome</keyword>
<feature type="transmembrane region" description="Helical" evidence="8">
    <location>
        <begin position="141"/>
        <end position="159"/>
    </location>
</feature>
<dbReference type="AlphaFoldDB" id="A0A6J5DAQ6"/>
<evidence type="ECO:0000256" key="8">
    <source>
        <dbReference type="SAM" id="Phobius"/>
    </source>
</evidence>
<comment type="subcellular location">
    <subcellularLocation>
        <location evidence="1">Cell membrane</location>
        <topology evidence="1">Multi-pass membrane protein</topology>
    </subcellularLocation>
</comment>
<dbReference type="PANTHER" id="PTHR30509:SF9">
    <property type="entry name" value="MULTIDRUG RESISTANCE PROTEIN MDTO"/>
    <property type="match status" value="1"/>
</dbReference>
<evidence type="ECO:0000256" key="3">
    <source>
        <dbReference type="ARBA" id="ARBA00022475"/>
    </source>
</evidence>
<protein>
    <submittedName>
        <fullName evidence="9">p-hydroxybenzoic acid efflux pump subunit AaeB</fullName>
    </submittedName>
</protein>
<evidence type="ECO:0000313" key="10">
    <source>
        <dbReference type="Proteomes" id="UP000494363"/>
    </source>
</evidence>
<feature type="transmembrane region" description="Helical" evidence="8">
    <location>
        <begin position="450"/>
        <end position="471"/>
    </location>
</feature>
<evidence type="ECO:0000256" key="4">
    <source>
        <dbReference type="ARBA" id="ARBA00022692"/>
    </source>
</evidence>
<keyword evidence="5 8" id="KW-1133">Transmembrane helix</keyword>
<keyword evidence="4 8" id="KW-0812">Transmembrane</keyword>
<name>A0A6J5DAQ6_9BURK</name>
<feature type="transmembrane region" description="Helical" evidence="8">
    <location>
        <begin position="419"/>
        <end position="438"/>
    </location>
</feature>
<dbReference type="Pfam" id="PF04632">
    <property type="entry name" value="FUSC"/>
    <property type="match status" value="1"/>
</dbReference>